<feature type="transmembrane region" description="Helical" evidence="6">
    <location>
        <begin position="406"/>
        <end position="424"/>
    </location>
</feature>
<dbReference type="RefSeq" id="WP_014035380.1">
    <property type="nucleotide sequence ID" value="NC_015946.1"/>
</dbReference>
<evidence type="ECO:0000256" key="5">
    <source>
        <dbReference type="ARBA" id="ARBA00023136"/>
    </source>
</evidence>
<feature type="transmembrane region" description="Helical" evidence="6">
    <location>
        <begin position="363"/>
        <end position="385"/>
    </location>
</feature>
<keyword evidence="2" id="KW-1003">Cell membrane</keyword>
<dbReference type="EMBL" id="CP003021">
    <property type="protein sequence ID" value="AEM69025.1"/>
    <property type="molecule type" value="Genomic_DNA"/>
</dbReference>
<dbReference type="InterPro" id="IPR050189">
    <property type="entry name" value="MFS_Efflux_Transporters"/>
</dbReference>
<dbReference type="GO" id="GO:0022857">
    <property type="term" value="F:transmembrane transporter activity"/>
    <property type="evidence" value="ECO:0007669"/>
    <property type="project" value="TreeGrafter"/>
</dbReference>
<dbReference type="InterPro" id="IPR036259">
    <property type="entry name" value="MFS_trans_sf"/>
</dbReference>
<accession>A0A7U4E9U7</accession>
<dbReference type="GO" id="GO:0005886">
    <property type="term" value="C:plasma membrane"/>
    <property type="evidence" value="ECO:0007669"/>
    <property type="project" value="UniProtKB-SubCell"/>
</dbReference>
<dbReference type="CDD" id="cd06174">
    <property type="entry name" value="MFS"/>
    <property type="match status" value="1"/>
</dbReference>
<dbReference type="Gene3D" id="1.20.1250.20">
    <property type="entry name" value="MFS general substrate transporter like domains"/>
    <property type="match status" value="1"/>
</dbReference>
<reference evidence="7 8" key="1">
    <citation type="journal article" date="2011" name="J. Bacteriol.">
        <title>Genome Sequence of Mycoplasma putrefaciens Type Strain KS1.</title>
        <authorList>
            <person name="Calcutt M.J."/>
            <person name="Foecking M.F."/>
        </authorList>
    </citation>
    <scope>NUCLEOTIDE SEQUENCE [LARGE SCALE GENOMIC DNA]</scope>
    <source>
        <strain evidence="8">ATCC 15718 / NCTC 10155 / C30 KS-1 / KS-1</strain>
    </source>
</reference>
<comment type="subcellular location">
    <subcellularLocation>
        <location evidence="1">Cell membrane</location>
        <topology evidence="1">Multi-pass membrane protein</topology>
    </subcellularLocation>
</comment>
<feature type="transmembrane region" description="Helical" evidence="6">
    <location>
        <begin position="85"/>
        <end position="111"/>
    </location>
</feature>
<keyword evidence="4 6" id="KW-1133">Transmembrane helix</keyword>
<dbReference type="PANTHER" id="PTHR43124:SF3">
    <property type="entry name" value="CHLORAMPHENICOL EFFLUX PUMP RV0191"/>
    <property type="match status" value="1"/>
</dbReference>
<feature type="transmembrane region" description="Helical" evidence="6">
    <location>
        <begin position="453"/>
        <end position="476"/>
    </location>
</feature>
<gene>
    <name evidence="7" type="ordered locus">MPUT_0689</name>
</gene>
<feature type="transmembrane region" description="Helical" evidence="6">
    <location>
        <begin position="58"/>
        <end position="78"/>
    </location>
</feature>
<organism evidence="7 8">
    <name type="scientific">Mycoplasma putrefaciens (strain ATCC 15718 / NCTC 10155 / C30 KS-1 / KS-1)</name>
    <dbReference type="NCBI Taxonomy" id="743965"/>
    <lineage>
        <taxon>Bacteria</taxon>
        <taxon>Bacillati</taxon>
        <taxon>Mycoplasmatota</taxon>
        <taxon>Mollicutes</taxon>
        <taxon>Mycoplasmataceae</taxon>
        <taxon>Mycoplasma</taxon>
    </lineage>
</organism>
<dbReference type="Proteomes" id="UP000008907">
    <property type="component" value="Chromosome"/>
</dbReference>
<name>A0A7U4E9U7_MYCPK</name>
<dbReference type="AlphaFoldDB" id="A0A7U4E9U7"/>
<protein>
    <submittedName>
        <fullName evidence="7">Permease</fullName>
    </submittedName>
</protein>
<evidence type="ECO:0000256" key="1">
    <source>
        <dbReference type="ARBA" id="ARBA00004651"/>
    </source>
</evidence>
<feature type="transmembrane region" description="Helical" evidence="6">
    <location>
        <begin position="21"/>
        <end position="38"/>
    </location>
</feature>
<feature type="transmembrane region" description="Helical" evidence="6">
    <location>
        <begin position="131"/>
        <end position="150"/>
    </location>
</feature>
<dbReference type="SUPFAM" id="SSF103473">
    <property type="entry name" value="MFS general substrate transporter"/>
    <property type="match status" value="1"/>
</dbReference>
<keyword evidence="3 6" id="KW-0812">Transmembrane</keyword>
<evidence type="ECO:0000256" key="2">
    <source>
        <dbReference type="ARBA" id="ARBA00022475"/>
    </source>
</evidence>
<dbReference type="KEGG" id="mpf:MPUT_0689"/>
<keyword evidence="5 6" id="KW-0472">Membrane</keyword>
<evidence type="ECO:0000313" key="7">
    <source>
        <dbReference type="EMBL" id="AEM69025.1"/>
    </source>
</evidence>
<evidence type="ECO:0000256" key="6">
    <source>
        <dbReference type="SAM" id="Phobius"/>
    </source>
</evidence>
<evidence type="ECO:0000313" key="8">
    <source>
        <dbReference type="Proteomes" id="UP000008907"/>
    </source>
</evidence>
<evidence type="ECO:0000256" key="3">
    <source>
        <dbReference type="ARBA" id="ARBA00022692"/>
    </source>
</evidence>
<feature type="transmembrane region" description="Helical" evidence="6">
    <location>
        <begin position="264"/>
        <end position="286"/>
    </location>
</feature>
<feature type="transmembrane region" description="Helical" evidence="6">
    <location>
        <begin position="292"/>
        <end position="309"/>
    </location>
</feature>
<sequence length="495" mass="54626">MKQKKSLFAKLKNLIKENFTLFILALADLSIMAIPFYMDNFIPNINANFKLPQADYSQAGAIYGFVSLPCYLIGAWLGDKFRSKSLIMAGIGITGLLGIWYIFVPFIPYFAGVTDQQITGEILIAVRTQLFVIYGGFAFATCALFWAPLWKLVKNQNVDHLPEELKEKKVGKNNGIQGMLNGLMGLLIALFGTLLFYLSKEDGGTAILGKVAGVNISFLILISIYTSLIIISLILTLFFIHEPKTKEPPTFSFKSIIDVLKEKTVVLLAILILGVYMLQMGLSSYINYLKNIFLVPTVIVGIVGTFRTYAMRFLIAGWFGRYADKKKSYIPLICIALAIGMVLVAVAIVLPELNPNQKFNDNSAVSIILQVAACLNLILLGAVTWAAVTIRWSPIGTDLGIENHNYAAAVNIISVIAFSPDAFFKQIRSAIERNHHMNLNDGTQVADKLGNQLILVTVLVFAAIGLAAGIGLHFILKKRRDQSEMVELVQIQKST</sequence>
<feature type="transmembrane region" description="Helical" evidence="6">
    <location>
        <begin position="178"/>
        <end position="198"/>
    </location>
</feature>
<feature type="transmembrane region" description="Helical" evidence="6">
    <location>
        <begin position="329"/>
        <end position="351"/>
    </location>
</feature>
<feature type="transmembrane region" description="Helical" evidence="6">
    <location>
        <begin position="218"/>
        <end position="240"/>
    </location>
</feature>
<proteinExistence type="predicted"/>
<evidence type="ECO:0000256" key="4">
    <source>
        <dbReference type="ARBA" id="ARBA00022989"/>
    </source>
</evidence>
<dbReference type="PANTHER" id="PTHR43124">
    <property type="entry name" value="PURINE EFFLUX PUMP PBUE"/>
    <property type="match status" value="1"/>
</dbReference>